<feature type="compositionally biased region" description="Polar residues" evidence="1">
    <location>
        <begin position="407"/>
        <end position="416"/>
    </location>
</feature>
<proteinExistence type="predicted"/>
<reference evidence="2" key="1">
    <citation type="submission" date="2021-02" db="EMBL/GenBank/DDBJ databases">
        <authorList>
            <person name="Dougan E. K."/>
            <person name="Rhodes N."/>
            <person name="Thang M."/>
            <person name="Chan C."/>
        </authorList>
    </citation>
    <scope>NUCLEOTIDE SEQUENCE</scope>
</reference>
<dbReference type="EMBL" id="CAJNNW010003669">
    <property type="protein sequence ID" value="CAE8645617.1"/>
    <property type="molecule type" value="Genomic_DNA"/>
</dbReference>
<sequence length="473" mass="51430">MSSPSDGIPELVRLACLLLDVGRMQDLPELFRTQCPTPSKKWLLARILLCSAATAAEQLLALVTPDGGAAGLLVELGAEIEAEFPFLESSSNNDHASMGGGWCLPAPQNLHGMLLRTLTASIGDRCEQKASDLARMGLLQLPFWTARDMARQAESPALKEKVRSWFVSSVAERLSLMLEACSILSELQAVILPGASPLTVAETWLCFKEMVAEAVAMGEVCRECINVSTSLLGSKVVVQRCAWPLLDPGPDFEPPHCEERFGCLLSGALEVQMRQLEIMRPKCRLHILWKLACVLLTWRFLARKEEETPADGKELDYEISKLPSLIAVLGPPVLFNKGCTPTEVAEAYFSEVVLPMLKEEKRSSMESAQREADAAMVDLLGADSGYPASSSSAKRKAKQKLKKATRNDGTAASSKSPAVAGMSKEVDILRTEPVIGLPRVNSNNNNHNNDNDNSRQNTNAVAKPLLPPATQNQ</sequence>
<evidence type="ECO:0000313" key="2">
    <source>
        <dbReference type="EMBL" id="CAE8645617.1"/>
    </source>
</evidence>
<organism evidence="2 3">
    <name type="scientific">Polarella glacialis</name>
    <name type="common">Dinoflagellate</name>
    <dbReference type="NCBI Taxonomy" id="89957"/>
    <lineage>
        <taxon>Eukaryota</taxon>
        <taxon>Sar</taxon>
        <taxon>Alveolata</taxon>
        <taxon>Dinophyceae</taxon>
        <taxon>Suessiales</taxon>
        <taxon>Suessiaceae</taxon>
        <taxon>Polarella</taxon>
    </lineage>
</organism>
<feature type="region of interest" description="Disordered" evidence="1">
    <location>
        <begin position="386"/>
        <end position="473"/>
    </location>
</feature>
<evidence type="ECO:0000313" key="3">
    <source>
        <dbReference type="Proteomes" id="UP000626109"/>
    </source>
</evidence>
<protein>
    <submittedName>
        <fullName evidence="2">Uncharacterized protein</fullName>
    </submittedName>
</protein>
<dbReference type="Proteomes" id="UP000626109">
    <property type="component" value="Unassembled WGS sequence"/>
</dbReference>
<name>A0A813I1T8_POLGL</name>
<dbReference type="AlphaFoldDB" id="A0A813I1T8"/>
<gene>
    <name evidence="2" type="ORF">PGLA2088_LOCUS4058</name>
</gene>
<accession>A0A813I1T8</accession>
<evidence type="ECO:0000256" key="1">
    <source>
        <dbReference type="SAM" id="MobiDB-lite"/>
    </source>
</evidence>
<feature type="non-terminal residue" evidence="2">
    <location>
        <position position="473"/>
    </location>
</feature>
<comment type="caution">
    <text evidence="2">The sequence shown here is derived from an EMBL/GenBank/DDBJ whole genome shotgun (WGS) entry which is preliminary data.</text>
</comment>
<feature type="compositionally biased region" description="Basic residues" evidence="1">
    <location>
        <begin position="393"/>
        <end position="404"/>
    </location>
</feature>